<proteinExistence type="predicted"/>
<evidence type="ECO:0000259" key="2">
    <source>
        <dbReference type="Pfam" id="PF10551"/>
    </source>
</evidence>
<sequence length="448" mass="51389">MVPRFQMEVRGSGRFSFAVCVGLFRGVLIWVSTIGPTQTYRICKEYVDGYSNIGVSLAAFKNFQRDVKGFIGNKDGQLFVDTLQKLSDTHKGFYSAYDKNNEDNMTKVFWCDAQARKNYALFGDTISYDPTYGTNKYCMVFTPFTGVDNHEKSVTFDASLLSNEDEQSFWWAFTKFLIAMVNKEPQSILTDQDPAIKNVVLAVFKQAHHRFCVWHIMQKLTDKVGQTIFKEPSVRYGQQCLNEASGSSLPQTITPLEIEKNASTIFTHAVFYEFQEEVKASVCACNIVAFRKDMNVETTDITDAEKGKTFTVVYNCATYNAMFSCKLFEQKGLQCRHIIRVYSGKRLKMISEKYIMGRWTKNVYKKPIYDANGDLMEEYDVTDIKKIELSNVWSEFYDTVSVVRTKSESEMRELDELLKRFRSKINPGETSLTKDQEMQMLLGCTAPS</sequence>
<dbReference type="PANTHER" id="PTHR47718:SF18">
    <property type="entry name" value="PROTEIN FAR1-RELATED SEQUENCE 5-LIKE"/>
    <property type="match status" value="1"/>
</dbReference>
<dbReference type="PANTHER" id="PTHR47718">
    <property type="entry name" value="OS01G0519700 PROTEIN"/>
    <property type="match status" value="1"/>
</dbReference>
<evidence type="ECO:0000313" key="4">
    <source>
        <dbReference type="Proteomes" id="UP001443914"/>
    </source>
</evidence>
<feature type="domain" description="MULE transposase" evidence="2">
    <location>
        <begin position="126"/>
        <end position="219"/>
    </location>
</feature>
<dbReference type="AlphaFoldDB" id="A0AAW1LJL1"/>
<name>A0AAW1LJL1_SAPOF</name>
<dbReference type="Pfam" id="PF10551">
    <property type="entry name" value="MULE"/>
    <property type="match status" value="1"/>
</dbReference>
<keyword evidence="1" id="KW-1133">Transmembrane helix</keyword>
<keyword evidence="1" id="KW-0472">Membrane</keyword>
<dbReference type="InterPro" id="IPR018289">
    <property type="entry name" value="MULE_transposase_dom"/>
</dbReference>
<evidence type="ECO:0000313" key="3">
    <source>
        <dbReference type="EMBL" id="KAK9733178.1"/>
    </source>
</evidence>
<keyword evidence="1" id="KW-0812">Transmembrane</keyword>
<dbReference type="EMBL" id="JBDFQZ010000004">
    <property type="protein sequence ID" value="KAK9733178.1"/>
    <property type="molecule type" value="Genomic_DNA"/>
</dbReference>
<comment type="caution">
    <text evidence="3">The sequence shown here is derived from an EMBL/GenBank/DDBJ whole genome shotgun (WGS) entry which is preliminary data.</text>
</comment>
<keyword evidence="4" id="KW-1185">Reference proteome</keyword>
<protein>
    <recommendedName>
        <fullName evidence="2">MULE transposase domain-containing protein</fullName>
    </recommendedName>
</protein>
<evidence type="ECO:0000256" key="1">
    <source>
        <dbReference type="SAM" id="Phobius"/>
    </source>
</evidence>
<dbReference type="Proteomes" id="UP001443914">
    <property type="component" value="Unassembled WGS sequence"/>
</dbReference>
<accession>A0AAW1LJL1</accession>
<gene>
    <name evidence="3" type="ORF">RND81_04G049100</name>
</gene>
<feature type="transmembrane region" description="Helical" evidence="1">
    <location>
        <begin position="12"/>
        <end position="31"/>
    </location>
</feature>
<reference evidence="3" key="1">
    <citation type="submission" date="2024-03" db="EMBL/GenBank/DDBJ databases">
        <title>WGS assembly of Saponaria officinalis var. Norfolk2.</title>
        <authorList>
            <person name="Jenkins J."/>
            <person name="Shu S."/>
            <person name="Grimwood J."/>
            <person name="Barry K."/>
            <person name="Goodstein D."/>
            <person name="Schmutz J."/>
            <person name="Leebens-Mack J."/>
            <person name="Osbourn A."/>
        </authorList>
    </citation>
    <scope>NUCLEOTIDE SEQUENCE [LARGE SCALE GENOMIC DNA]</scope>
    <source>
        <strain evidence="3">JIC</strain>
    </source>
</reference>
<organism evidence="3 4">
    <name type="scientific">Saponaria officinalis</name>
    <name type="common">Common soapwort</name>
    <name type="synonym">Lychnis saponaria</name>
    <dbReference type="NCBI Taxonomy" id="3572"/>
    <lineage>
        <taxon>Eukaryota</taxon>
        <taxon>Viridiplantae</taxon>
        <taxon>Streptophyta</taxon>
        <taxon>Embryophyta</taxon>
        <taxon>Tracheophyta</taxon>
        <taxon>Spermatophyta</taxon>
        <taxon>Magnoliopsida</taxon>
        <taxon>eudicotyledons</taxon>
        <taxon>Gunneridae</taxon>
        <taxon>Pentapetalae</taxon>
        <taxon>Caryophyllales</taxon>
        <taxon>Caryophyllaceae</taxon>
        <taxon>Caryophylleae</taxon>
        <taxon>Saponaria</taxon>
    </lineage>
</organism>